<evidence type="ECO:0000313" key="2">
    <source>
        <dbReference type="Proteomes" id="UP001061452"/>
    </source>
</evidence>
<reference evidence="1" key="1">
    <citation type="submission" date="2013-04" db="EMBL/GenBank/DDBJ databases">
        <title>The genome sequencing project of 58 acetic acid bacteria.</title>
        <authorList>
            <person name="Okamoto-Kainuma A."/>
            <person name="Ishikawa M."/>
            <person name="Umino S."/>
            <person name="Koizumi Y."/>
            <person name="Shiwa Y."/>
            <person name="Yoshikawa H."/>
            <person name="Matsutani M."/>
            <person name="Matsushita K."/>
        </authorList>
    </citation>
    <scope>NUCLEOTIDE SEQUENCE</scope>
    <source>
        <strain evidence="1">NRIC 0521</strain>
    </source>
</reference>
<sequence>MKPAHPAQPGQKIEIERFGEMGVHMIQRLAQLPRWQLCGSGCGRRLCLGIMTQKMDGQTFQKSIHK</sequence>
<evidence type="ECO:0000313" key="1">
    <source>
        <dbReference type="EMBL" id="GBQ77091.1"/>
    </source>
</evidence>
<dbReference type="Proteomes" id="UP001061452">
    <property type="component" value="Unassembled WGS sequence"/>
</dbReference>
<accession>A0ABQ0PP24</accession>
<name>A0ABQ0PP24_9PROT</name>
<keyword evidence="2" id="KW-1185">Reference proteome</keyword>
<organism evidence="1 2">
    <name type="scientific">Komagataeibacter intermedius NRIC 0521</name>
    <dbReference type="NCBI Taxonomy" id="1307934"/>
    <lineage>
        <taxon>Bacteria</taxon>
        <taxon>Pseudomonadati</taxon>
        <taxon>Pseudomonadota</taxon>
        <taxon>Alphaproteobacteria</taxon>
        <taxon>Acetobacterales</taxon>
        <taxon>Acetobacteraceae</taxon>
        <taxon>Komagataeibacter</taxon>
    </lineage>
</organism>
<comment type="caution">
    <text evidence="1">The sequence shown here is derived from an EMBL/GenBank/DDBJ whole genome shotgun (WGS) entry which is preliminary data.</text>
</comment>
<proteinExistence type="predicted"/>
<protein>
    <submittedName>
        <fullName evidence="1">Uncharacterized protein</fullName>
    </submittedName>
</protein>
<gene>
    <name evidence="1" type="ORF">AA0521_2991</name>
</gene>
<dbReference type="EMBL" id="BAQJ01000337">
    <property type="protein sequence ID" value="GBQ77091.1"/>
    <property type="molecule type" value="Genomic_DNA"/>
</dbReference>